<comment type="caution">
    <text evidence="2">The sequence shown here is derived from an EMBL/GenBank/DDBJ whole genome shotgun (WGS) entry which is preliminary data.</text>
</comment>
<accession>A0ABS5G723</accession>
<dbReference type="EMBL" id="JAFCLK010000013">
    <property type="protein sequence ID" value="MBR1137091.1"/>
    <property type="molecule type" value="Genomic_DNA"/>
</dbReference>
<dbReference type="InterPro" id="IPR029044">
    <property type="entry name" value="Nucleotide-diphossugar_trans"/>
</dbReference>
<dbReference type="Proteomes" id="UP001314635">
    <property type="component" value="Unassembled WGS sequence"/>
</dbReference>
<evidence type="ECO:0000259" key="1">
    <source>
        <dbReference type="Pfam" id="PF00483"/>
    </source>
</evidence>
<keyword evidence="3" id="KW-1185">Reference proteome</keyword>
<protein>
    <submittedName>
        <fullName evidence="2">Nucleotidyltransferase family protein</fullName>
    </submittedName>
</protein>
<feature type="domain" description="Nucleotidyl transferase" evidence="1">
    <location>
        <begin position="3"/>
        <end position="229"/>
    </location>
</feature>
<reference evidence="3" key="1">
    <citation type="journal article" date="2021" name="ISME J.">
        <title>Evolutionary origin and ecological implication of a unique nif island in free-living Bradyrhizobium lineages.</title>
        <authorList>
            <person name="Tao J."/>
        </authorList>
    </citation>
    <scope>NUCLEOTIDE SEQUENCE [LARGE SCALE GENOMIC DNA]</scope>
    <source>
        <strain evidence="3">SZCCT0094</strain>
    </source>
</reference>
<proteinExistence type="predicted"/>
<sequence>MRALLLAAGIGSRLRPLTNTTPKCLVRVHDRPLLDYWLDLVFEGGVERALLNTHWLAEQVQAHVAQSRWRDRIDLVHEDELLGTGGTVLANRAWFADQPFLVAHADNLTDFDVEGLLAAHRNRPSGCIMTMLAFRTDDPSSCGILELDQQNRVLAFHEKVKNPPGNLANGAVYVFEHAVIDDIAALGKSVVDLSTEVIPNYLGRILCVETSGYHRDIGNPESLRRAHLEFNHRPRRGEDA</sequence>
<name>A0ABS5G723_9BRAD</name>
<dbReference type="Pfam" id="PF00483">
    <property type="entry name" value="NTP_transferase"/>
    <property type="match status" value="1"/>
</dbReference>
<dbReference type="PANTHER" id="PTHR22572">
    <property type="entry name" value="SUGAR-1-PHOSPHATE GUANYL TRANSFERASE"/>
    <property type="match status" value="1"/>
</dbReference>
<evidence type="ECO:0000313" key="2">
    <source>
        <dbReference type="EMBL" id="MBR1137091.1"/>
    </source>
</evidence>
<organism evidence="2 3">
    <name type="scientific">Bradyrhizobium denitrificans</name>
    <dbReference type="NCBI Taxonomy" id="2734912"/>
    <lineage>
        <taxon>Bacteria</taxon>
        <taxon>Pseudomonadati</taxon>
        <taxon>Pseudomonadota</taxon>
        <taxon>Alphaproteobacteria</taxon>
        <taxon>Hyphomicrobiales</taxon>
        <taxon>Nitrobacteraceae</taxon>
        <taxon>Bradyrhizobium</taxon>
    </lineage>
</organism>
<dbReference type="RefSeq" id="WP_172241121.1">
    <property type="nucleotide sequence ID" value="NZ_JABFDP010000030.1"/>
</dbReference>
<dbReference type="CDD" id="cd04181">
    <property type="entry name" value="NTP_transferase"/>
    <property type="match status" value="1"/>
</dbReference>
<dbReference type="SUPFAM" id="SSF53448">
    <property type="entry name" value="Nucleotide-diphospho-sugar transferases"/>
    <property type="match status" value="1"/>
</dbReference>
<dbReference type="Gene3D" id="3.90.550.10">
    <property type="entry name" value="Spore Coat Polysaccharide Biosynthesis Protein SpsA, Chain A"/>
    <property type="match status" value="1"/>
</dbReference>
<dbReference type="InterPro" id="IPR005835">
    <property type="entry name" value="NTP_transferase_dom"/>
</dbReference>
<dbReference type="InterPro" id="IPR050486">
    <property type="entry name" value="Mannose-1P_guanyltransferase"/>
</dbReference>
<gene>
    <name evidence="2" type="ORF">JQ619_15060</name>
</gene>
<evidence type="ECO:0000313" key="3">
    <source>
        <dbReference type="Proteomes" id="UP001314635"/>
    </source>
</evidence>